<dbReference type="PANTHER" id="PTHR31827:SF1">
    <property type="entry name" value="EMB|CAB89363.1"/>
    <property type="match status" value="1"/>
</dbReference>
<feature type="domain" description="WRKY19-like zinc finger" evidence="2">
    <location>
        <begin position="996"/>
        <end position="1019"/>
    </location>
</feature>
<feature type="region of interest" description="Disordered" evidence="1">
    <location>
        <begin position="89"/>
        <end position="139"/>
    </location>
</feature>
<reference evidence="3 4" key="1">
    <citation type="submission" date="2024-10" db="EMBL/GenBank/DDBJ databases">
        <title>Updated reference genomes for cyclostephanoid diatoms.</title>
        <authorList>
            <person name="Roberts W.R."/>
            <person name="Alverson A.J."/>
        </authorList>
    </citation>
    <scope>NUCLEOTIDE SEQUENCE [LARGE SCALE GENOMIC DNA]</scope>
    <source>
        <strain evidence="3 4">AJA228-03</strain>
    </source>
</reference>
<feature type="compositionally biased region" description="Basic and acidic residues" evidence="1">
    <location>
        <begin position="89"/>
        <end position="105"/>
    </location>
</feature>
<evidence type="ECO:0000259" key="2">
    <source>
        <dbReference type="Pfam" id="PF24906"/>
    </source>
</evidence>
<dbReference type="InterPro" id="IPR056866">
    <property type="entry name" value="Znf_WRKY19"/>
</dbReference>
<protein>
    <recommendedName>
        <fullName evidence="2">WRKY19-like zinc finger domain-containing protein</fullName>
    </recommendedName>
</protein>
<feature type="compositionally biased region" description="Polar residues" evidence="1">
    <location>
        <begin position="115"/>
        <end position="124"/>
    </location>
</feature>
<keyword evidence="4" id="KW-1185">Reference proteome</keyword>
<feature type="region of interest" description="Disordered" evidence="1">
    <location>
        <begin position="762"/>
        <end position="804"/>
    </location>
</feature>
<dbReference type="EMBL" id="JALLPB020000070">
    <property type="protein sequence ID" value="KAL3822247.1"/>
    <property type="molecule type" value="Genomic_DNA"/>
</dbReference>
<dbReference type="Proteomes" id="UP001530377">
    <property type="component" value="Unassembled WGS sequence"/>
</dbReference>
<gene>
    <name evidence="3" type="ORF">ACHAXA_005880</name>
</gene>
<name>A0ABD3SD41_9STRA</name>
<sequence length="1157" mass="125815">MDADRVHAYLQVACAGLGFDIGEVWWMSNDGGTSTVAAIEDGSGHESDSSGEDTFAINATVDNSKCRQKTPKKRFLQLYTSKAYYDQRSKLVQPHDDEDDARGGADYDDDGGGATSPSKSTSRELSVMRPGGNVAPPELDEEHVLSPRIVEAVMRSTQVVWANCQRTEGLLGRSDIRLQTAIGMPVGLDESGNVWVVVMFSPKNVESSTDAIDYLQYISRSAASVSIPCLLPVVGDGGRGGREGEGEGEGGATKMICNGEGIDNDREQHNQHYLVSIKPRTKLPDRTQELGEGVTAKFVSFKINDDYDDNSRMGDSQHDDEVGRGWRRRSSINDLRNAPKDDWGIPILPDSSTNSVELATGNGAPQCKRQHALSLGSSFDDVIENAISDAFDDASYGVWSTIMDSAVPSSDDSNKTPIVNNSGKTKVSENAIDDEMHSIRERLEEFATAFLGMSVFDVADAWTASSLSYGSSSNSNGDPTLNCLFTVAATNSNNEINDLMHVSWDAMIGAFDGAVGRAFSSGYPVWSSVKELIYDNSRRHALESCKIDTALAVPIFSAYDVSPSCVLCFYSLLPAESVPFVLNFVQKAVRLLWSGLDRVVNPHESVGKELWKGVGPADLGEMAADVEMQKAFIGKKRPRGLSFQEIKTERYRSMSMLTDIDYLSDVDSSSDILPNNAADIPLVSSAPTLAEGPSLFDTQPGNTDPFLSSTVLESMPRSPQFSFLNSDDDRHWAVQQAVRSVEETLWNGSHTHGVYQADLRPVNHTGNLVPSRQQQLQQPRQQQQPNHFLPQQIQQKQPPQEQDGHLHQYQLNHVIYDNVATQHQQYSPLKAMAYLPRGVHNDDISVIHANLMEFNAMAKMHSYDNSNNKSVSATSTNAANAEMATSINNDAYLNGVCNDSFGGLHTSNRPIQNQLSRHVNGTMTNITLDNTVPLPMAQTLAGPQQNMYCMTVARPISVQSMDPSLFVMDQKPCRIEGCNDLAVSKRPYCARHSGNRQCEKEGCTKCAQGATRFCIAHGGGRRCTYPGCDKGARDKYFCAAHGGGKRCKMDGCHKSAVGGSLYCTGHGGGKRCSVSGCDKSAQSSTNFCVKHGGGKKCQHDGCMKVARGKTLFCAAHGGGIRCKLAGCNRVAIGKAQRCRSHGGGADFFLNLDYEGVM</sequence>
<organism evidence="3 4">
    <name type="scientific">Cyclostephanos tholiformis</name>
    <dbReference type="NCBI Taxonomy" id="382380"/>
    <lineage>
        <taxon>Eukaryota</taxon>
        <taxon>Sar</taxon>
        <taxon>Stramenopiles</taxon>
        <taxon>Ochrophyta</taxon>
        <taxon>Bacillariophyta</taxon>
        <taxon>Coscinodiscophyceae</taxon>
        <taxon>Thalassiosirophycidae</taxon>
        <taxon>Stephanodiscales</taxon>
        <taxon>Stephanodiscaceae</taxon>
        <taxon>Cyclostephanos</taxon>
    </lineage>
</organism>
<feature type="compositionally biased region" description="Low complexity" evidence="1">
    <location>
        <begin position="772"/>
        <end position="801"/>
    </location>
</feature>
<proteinExistence type="predicted"/>
<evidence type="ECO:0000256" key="1">
    <source>
        <dbReference type="SAM" id="MobiDB-lite"/>
    </source>
</evidence>
<feature type="domain" description="WRKY19-like zinc finger" evidence="2">
    <location>
        <begin position="1069"/>
        <end position="1093"/>
    </location>
</feature>
<evidence type="ECO:0000313" key="4">
    <source>
        <dbReference type="Proteomes" id="UP001530377"/>
    </source>
</evidence>
<feature type="domain" description="WRKY19-like zinc finger" evidence="2">
    <location>
        <begin position="1094"/>
        <end position="1118"/>
    </location>
</feature>
<evidence type="ECO:0000313" key="3">
    <source>
        <dbReference type="EMBL" id="KAL3822247.1"/>
    </source>
</evidence>
<dbReference type="PANTHER" id="PTHR31827">
    <property type="entry name" value="EMB|CAB89363.1"/>
    <property type="match status" value="1"/>
</dbReference>
<accession>A0ABD3SD41</accession>
<feature type="domain" description="WRKY19-like zinc finger" evidence="2">
    <location>
        <begin position="1020"/>
        <end position="1043"/>
    </location>
</feature>
<dbReference type="AlphaFoldDB" id="A0ABD3SD41"/>
<dbReference type="Pfam" id="PF24906">
    <property type="entry name" value="Zf_WRKY19"/>
    <property type="match status" value="4"/>
</dbReference>
<comment type="caution">
    <text evidence="3">The sequence shown here is derived from an EMBL/GenBank/DDBJ whole genome shotgun (WGS) entry which is preliminary data.</text>
</comment>